<name>A0ABP1ETT8_9FLAO</name>
<accession>A0ABP1ETT8</accession>
<keyword evidence="1" id="KW-0597">Phosphoprotein</keyword>
<dbReference type="InterPro" id="IPR046947">
    <property type="entry name" value="LytR-like"/>
</dbReference>
<dbReference type="SMART" id="SM00850">
    <property type="entry name" value="LytTR"/>
    <property type="match status" value="1"/>
</dbReference>
<dbReference type="Proteomes" id="UP001497416">
    <property type="component" value="Unassembled WGS sequence"/>
</dbReference>
<dbReference type="InterPro" id="IPR011006">
    <property type="entry name" value="CheY-like_superfamily"/>
</dbReference>
<evidence type="ECO:0000256" key="1">
    <source>
        <dbReference type="PROSITE-ProRule" id="PRU00169"/>
    </source>
</evidence>
<dbReference type="EMBL" id="CAXIXY010000008">
    <property type="protein sequence ID" value="CAL2093763.1"/>
    <property type="molecule type" value="Genomic_DNA"/>
</dbReference>
<proteinExistence type="predicted"/>
<evidence type="ECO:0000313" key="5">
    <source>
        <dbReference type="Proteomes" id="UP001497416"/>
    </source>
</evidence>
<sequence>MDCIVIDDEKMARVIIKTLCEDIKDLNVIKEFENSMEAFKFLHTNKVDLIILDIHMPGFTGLDFIKTLKDPPKVIFTTTDSKFAIEAFEFSFIVDYLLKPVTGERFEKAIDKARKLIYLENLETTKAPSSNNTAQIEEEQKNDFYVNIDRRLVKIDLPTICFVQAKGDYIFVKTDDNEYEVHASLKKIEQKLPPSLFLKVHRSYIINVKKIIDIEDNSVLINRDVIPVSRSNRPDLMKRLDLL</sequence>
<keyword evidence="5" id="KW-1185">Reference proteome</keyword>
<reference evidence="4 5" key="1">
    <citation type="submission" date="2024-05" db="EMBL/GenBank/DDBJ databases">
        <authorList>
            <person name="Duchaud E."/>
        </authorList>
    </citation>
    <scope>NUCLEOTIDE SEQUENCE [LARGE SCALE GENOMIC DNA]</scope>
    <source>
        <strain evidence="4">Ena-SAMPLE-TAB-13-05-2024-13:56:06:370-140302</strain>
    </source>
</reference>
<dbReference type="SMART" id="SM00448">
    <property type="entry name" value="REC"/>
    <property type="match status" value="1"/>
</dbReference>
<dbReference type="RefSeq" id="WP_348713686.1">
    <property type="nucleotide sequence ID" value="NZ_CAXIXY010000008.1"/>
</dbReference>
<dbReference type="SUPFAM" id="SSF52172">
    <property type="entry name" value="CheY-like"/>
    <property type="match status" value="1"/>
</dbReference>
<feature type="modified residue" description="4-aspartylphosphate" evidence="1">
    <location>
        <position position="53"/>
    </location>
</feature>
<comment type="caution">
    <text evidence="4">The sequence shown here is derived from an EMBL/GenBank/DDBJ whole genome shotgun (WGS) entry which is preliminary data.</text>
</comment>
<dbReference type="PROSITE" id="PS50110">
    <property type="entry name" value="RESPONSE_REGULATORY"/>
    <property type="match status" value="1"/>
</dbReference>
<dbReference type="Gene3D" id="2.40.50.1020">
    <property type="entry name" value="LytTr DNA-binding domain"/>
    <property type="match status" value="1"/>
</dbReference>
<protein>
    <submittedName>
        <fullName evidence="4">Two-component system, LytTR family, response regulator LytT</fullName>
    </submittedName>
</protein>
<dbReference type="PROSITE" id="PS50930">
    <property type="entry name" value="HTH_LYTTR"/>
    <property type="match status" value="1"/>
</dbReference>
<organism evidence="4 5">
    <name type="scientific">Tenacibaculum platacis</name>
    <dbReference type="NCBI Taxonomy" id="3137852"/>
    <lineage>
        <taxon>Bacteria</taxon>
        <taxon>Pseudomonadati</taxon>
        <taxon>Bacteroidota</taxon>
        <taxon>Flavobacteriia</taxon>
        <taxon>Flavobacteriales</taxon>
        <taxon>Flavobacteriaceae</taxon>
        <taxon>Tenacibaculum</taxon>
    </lineage>
</organism>
<dbReference type="InterPro" id="IPR007492">
    <property type="entry name" value="LytTR_DNA-bd_dom"/>
</dbReference>
<feature type="domain" description="Response regulatory" evidence="2">
    <location>
        <begin position="2"/>
        <end position="114"/>
    </location>
</feature>
<feature type="domain" description="HTH LytTR-type" evidence="3">
    <location>
        <begin position="144"/>
        <end position="242"/>
    </location>
</feature>
<gene>
    <name evidence="4" type="ORF">T190607A01A_60011</name>
</gene>
<evidence type="ECO:0000259" key="2">
    <source>
        <dbReference type="PROSITE" id="PS50110"/>
    </source>
</evidence>
<dbReference type="Pfam" id="PF00072">
    <property type="entry name" value="Response_reg"/>
    <property type="match status" value="1"/>
</dbReference>
<dbReference type="InterPro" id="IPR001789">
    <property type="entry name" value="Sig_transdc_resp-reg_receiver"/>
</dbReference>
<dbReference type="PANTHER" id="PTHR37299:SF1">
    <property type="entry name" value="STAGE 0 SPORULATION PROTEIN A HOMOLOG"/>
    <property type="match status" value="1"/>
</dbReference>
<dbReference type="Pfam" id="PF04397">
    <property type="entry name" value="LytTR"/>
    <property type="match status" value="1"/>
</dbReference>
<evidence type="ECO:0000313" key="4">
    <source>
        <dbReference type="EMBL" id="CAL2093763.1"/>
    </source>
</evidence>
<dbReference type="PANTHER" id="PTHR37299">
    <property type="entry name" value="TRANSCRIPTIONAL REGULATOR-RELATED"/>
    <property type="match status" value="1"/>
</dbReference>
<dbReference type="Gene3D" id="3.40.50.2300">
    <property type="match status" value="1"/>
</dbReference>
<evidence type="ECO:0000259" key="3">
    <source>
        <dbReference type="PROSITE" id="PS50930"/>
    </source>
</evidence>